<dbReference type="InterPro" id="IPR021109">
    <property type="entry name" value="Peptidase_aspartic_dom_sf"/>
</dbReference>
<sequence>MSNTSLYSDTIPRRKGGVELANSSTGYDWAFNNLNAIGSDLSRMRPRIPSAACYILGGFLNYETRYHIFSFNTWQYSPESVARNVETDDIKAWTDASLGSEFYAESSSILRILEVAYNLDVPLATFVFFYTMEKRCDSKVKQQRARDVLRTYFASSEKECLTFLRTLESGEGYSLVNSQIVPSDIELENGPGAVRLNFCVREPPAQQVTPATPAPAASTAESPSKGEETSAEVADPKDGDKDGAALDPSKKEKVDEEDVVHGHDDKEEIMISEWGMLLRIGILYVGVNPSEGNNIKKVKTDWLAVKQGKSETFEGYVANERQRFEKLSLTCDWAGIDAPSEYDRIVHFISNVSPTLSSAYTKSLRRKNKRPEDLTYRDVISDITNFNIGMSIDFPWDRSSTSTSNQSGTSNNQESKKENQTSATTTSNNGGSHHQKERQKQWCKYCEREVFHKPEHCWKRGQGTDTNKASPATSKSHSEKTPASGPSVTASVIASSSKGEDSSKATTGKQYSLRPTPQRQPGFSYSSSPSTQKPKVPEGSPPPSRSEAPAKMALAMAATDSRLYGNGSNVRSIIVSADGERGEPASCVAAIDSLCEVSVLNVRSAAKLEYVKLDKQPTVLRTFDGNSCELSQSVRLTLTTGSVNRTVEMYIFPLGDTIDMIIGADLLCRWECTMDWSRKMMLFPEGDKMSMVPLSVASSYLSTKPLTLDMPVPPEQLDNFLGDLPERELERYFSLRLEGFELPLLDFEIQGSQVPYQSHMNYTVPPQYKEGMEVLLRNAEAEGVLKRVEYSDDQFISPAFVKSKDRYENGVLVCRLLSDLRFLNARVKAPLDWVTECPSLETFIRSISKESCFYATLDIKDAYHSVPLSPRVRRYLTIRIASRLFQYQVAPQGFSLSGSFFNCHLSRCFNRLLREQWRLWAVLWVDDLCIHADTLERAQKRERIFRVALRMLHKVVSPKCQPASDAVDCVGLHFYHGHFCLSDASVSKLKKILDITPQSTSEVRRLVGVILYSSTAFCFSPSESSRFADALAPLHALVASQEKKFIWNAEAEKSVSTLKDHLDTLKLKQYAFRDLLSGTWACLIDASSTACGACLFHIDPSVAAKDITPDVVQNPNLAEMGQTLVMYCKKPVQRVQFYTVLDDPLSNIKARRFLSWIQELEETRFAGIVYRHISGVLNALPDILSRFHEQLDQQAEKRLIKPSVALGYALTASGSCPVPDALRVNHLSLTPDQVTQLASLQRVDETTYQGIRVMDIMKVIDKDRLGVPLDLPKVAEKKIRSWLYHSMWPVQHPNASTTAVDGGPTLLYVLSSSRTLSLEDTNVSQQPRLVVLLIPRDSSETSYREDALREAHGDAHVGIPASQSELLRWCWWPGCLVDVKKYINHCTCKENLDPVPSARNYGTIPTVYHRFQAIAFDHKTIPSYVECTYTDILTVVDLASGYTIYEATRSVDAIETGSILLRRWVSRFSLPDVVVSDLAPAYVSKTFDCLSDLLGWRHVTVGVHNAQGNGVVERKNAVLAHIFKISRGSILNDSDLLLWLSVAEMSINQVQRQGSGQPGDCSCAHERLYGESPRRHICTSPEVNIDNLNEEGRVWIQQLKNVVSALVEEYGIFRSEKALYNMRAQRAELARRRKLNIANRTDIEVGSIVLFEEQERVVKEIHYNELQDPIMVTLDDGSRVQVSSITGVRSVGRQPTIVSRPTTTFDEGAAVFFRQKNPDYEEDEGPEWMIHVGKVISYDATGGLYKIHAYVVGGSTHLRWLPEWVRDRSGGGREHLRARRCPTGGSPAIVDIVCDDVLAECDLSSSGAMGPRGKDWLRYMDVTRPDSVDS</sequence>
<dbReference type="SUPFAM" id="SSF53098">
    <property type="entry name" value="Ribonuclease H-like"/>
    <property type="match status" value="1"/>
</dbReference>
<comment type="caution">
    <text evidence="4">The sequence shown here is derived from an EMBL/GenBank/DDBJ whole genome shotgun (WGS) entry which is preliminary data.</text>
</comment>
<dbReference type="Gene3D" id="3.30.420.10">
    <property type="entry name" value="Ribonuclease H-like superfamily/Ribonuclease H"/>
    <property type="match status" value="1"/>
</dbReference>
<dbReference type="Gene3D" id="3.30.70.270">
    <property type="match status" value="1"/>
</dbReference>
<dbReference type="SUPFAM" id="SSF56672">
    <property type="entry name" value="DNA/RNA polymerases"/>
    <property type="match status" value="1"/>
</dbReference>
<feature type="compositionally biased region" description="Low complexity" evidence="1">
    <location>
        <begin position="421"/>
        <end position="432"/>
    </location>
</feature>
<proteinExistence type="predicted"/>
<dbReference type="InterPro" id="IPR050951">
    <property type="entry name" value="Retrovirus_Pol_polyprotein"/>
</dbReference>
<dbReference type="InterPro" id="IPR041588">
    <property type="entry name" value="Integrase_H2C2"/>
</dbReference>
<feature type="compositionally biased region" description="Polar residues" evidence="1">
    <location>
        <begin position="463"/>
        <end position="475"/>
    </location>
</feature>
<feature type="region of interest" description="Disordered" evidence="1">
    <location>
        <begin position="458"/>
        <end position="549"/>
    </location>
</feature>
<feature type="domain" description="Integrase catalytic" evidence="3">
    <location>
        <begin position="1401"/>
        <end position="1581"/>
    </location>
</feature>
<organism evidence="4 5">
    <name type="scientific">Perkinsus olseni</name>
    <name type="common">Perkinsus atlanticus</name>
    <dbReference type="NCBI Taxonomy" id="32597"/>
    <lineage>
        <taxon>Eukaryota</taxon>
        <taxon>Sar</taxon>
        <taxon>Alveolata</taxon>
        <taxon>Perkinsozoa</taxon>
        <taxon>Perkinsea</taxon>
        <taxon>Perkinsida</taxon>
        <taxon>Perkinsidae</taxon>
        <taxon>Perkinsus</taxon>
    </lineage>
</organism>
<reference evidence="4 5" key="1">
    <citation type="submission" date="2020-04" db="EMBL/GenBank/DDBJ databases">
        <title>Perkinsus olseni comparative genomics.</title>
        <authorList>
            <person name="Bogema D.R."/>
        </authorList>
    </citation>
    <scope>NUCLEOTIDE SEQUENCE [LARGE SCALE GENOMIC DNA]</scope>
    <source>
        <strain evidence="4">00978-12</strain>
    </source>
</reference>
<evidence type="ECO:0000259" key="2">
    <source>
        <dbReference type="PROSITE" id="PS50878"/>
    </source>
</evidence>
<dbReference type="PROSITE" id="PS50878">
    <property type="entry name" value="RT_POL"/>
    <property type="match status" value="1"/>
</dbReference>
<evidence type="ECO:0000256" key="1">
    <source>
        <dbReference type="SAM" id="MobiDB-lite"/>
    </source>
</evidence>
<dbReference type="PANTHER" id="PTHR37984">
    <property type="entry name" value="PROTEIN CBG26694"/>
    <property type="match status" value="1"/>
</dbReference>
<feature type="domain" description="Reverse transcriptase" evidence="2">
    <location>
        <begin position="785"/>
        <end position="974"/>
    </location>
</feature>
<evidence type="ECO:0000313" key="4">
    <source>
        <dbReference type="EMBL" id="KAF4679285.1"/>
    </source>
</evidence>
<dbReference type="InterPro" id="IPR043502">
    <property type="entry name" value="DNA/RNA_pol_sf"/>
</dbReference>
<feature type="compositionally biased region" description="Polar residues" evidence="1">
    <location>
        <begin position="484"/>
        <end position="497"/>
    </location>
</feature>
<dbReference type="GO" id="GO:0015074">
    <property type="term" value="P:DNA integration"/>
    <property type="evidence" value="ECO:0007669"/>
    <property type="project" value="InterPro"/>
</dbReference>
<dbReference type="Proteomes" id="UP000541610">
    <property type="component" value="Unassembled WGS sequence"/>
</dbReference>
<feature type="compositionally biased region" description="Polar residues" evidence="1">
    <location>
        <begin position="504"/>
        <end position="533"/>
    </location>
</feature>
<evidence type="ECO:0000313" key="5">
    <source>
        <dbReference type="Proteomes" id="UP000541610"/>
    </source>
</evidence>
<feature type="region of interest" description="Disordered" evidence="1">
    <location>
        <begin position="397"/>
        <end position="436"/>
    </location>
</feature>
<protein>
    <submittedName>
        <fullName evidence="4">Uncharacterized protein</fullName>
    </submittedName>
</protein>
<dbReference type="EMBL" id="JABANP010000757">
    <property type="protein sequence ID" value="KAF4679285.1"/>
    <property type="molecule type" value="Genomic_DNA"/>
</dbReference>
<feature type="region of interest" description="Disordered" evidence="1">
    <location>
        <begin position="206"/>
        <end position="261"/>
    </location>
</feature>
<evidence type="ECO:0000259" key="3">
    <source>
        <dbReference type="PROSITE" id="PS50994"/>
    </source>
</evidence>
<feature type="compositionally biased region" description="Low complexity" evidence="1">
    <location>
        <begin position="206"/>
        <end position="223"/>
    </location>
</feature>
<dbReference type="PROSITE" id="PS50994">
    <property type="entry name" value="INTEGRASE"/>
    <property type="match status" value="1"/>
</dbReference>
<dbReference type="Pfam" id="PF17921">
    <property type="entry name" value="Integrase_H2C2"/>
    <property type="match status" value="1"/>
</dbReference>
<accession>A0A7J6N645</accession>
<dbReference type="Gene3D" id="2.40.70.10">
    <property type="entry name" value="Acid Proteases"/>
    <property type="match status" value="1"/>
</dbReference>
<dbReference type="InterPro" id="IPR012337">
    <property type="entry name" value="RNaseH-like_sf"/>
</dbReference>
<dbReference type="OrthoDB" id="2348824at2759"/>
<dbReference type="InterPro" id="IPR001584">
    <property type="entry name" value="Integrase_cat-core"/>
</dbReference>
<name>A0A7J6N645_PEROL</name>
<dbReference type="InterPro" id="IPR036397">
    <property type="entry name" value="RNaseH_sf"/>
</dbReference>
<dbReference type="Gene3D" id="1.10.340.70">
    <property type="match status" value="1"/>
</dbReference>
<dbReference type="PANTHER" id="PTHR37984:SF15">
    <property type="entry name" value="INTEGRASE CATALYTIC DOMAIN-CONTAINING PROTEIN"/>
    <property type="match status" value="1"/>
</dbReference>
<dbReference type="Pfam" id="PF00078">
    <property type="entry name" value="RVT_1"/>
    <property type="match status" value="1"/>
</dbReference>
<dbReference type="Gene3D" id="3.10.10.10">
    <property type="entry name" value="HIV Type 1 Reverse Transcriptase, subunit A, domain 1"/>
    <property type="match status" value="1"/>
</dbReference>
<gene>
    <name evidence="4" type="ORF">FOZ60_015237</name>
</gene>
<dbReference type="InterPro" id="IPR043128">
    <property type="entry name" value="Rev_trsase/Diguanyl_cyclase"/>
</dbReference>
<dbReference type="InterPro" id="IPR000477">
    <property type="entry name" value="RT_dom"/>
</dbReference>
<dbReference type="GO" id="GO:0003676">
    <property type="term" value="F:nucleic acid binding"/>
    <property type="evidence" value="ECO:0007669"/>
    <property type="project" value="InterPro"/>
</dbReference>
<feature type="compositionally biased region" description="Low complexity" evidence="1">
    <location>
        <begin position="399"/>
        <end position="413"/>
    </location>
</feature>
<feature type="compositionally biased region" description="Basic and acidic residues" evidence="1">
    <location>
        <begin position="224"/>
        <end position="261"/>
    </location>
</feature>